<feature type="transmembrane region" description="Helical" evidence="6">
    <location>
        <begin position="166"/>
        <end position="189"/>
    </location>
</feature>
<dbReference type="Pfam" id="PF07690">
    <property type="entry name" value="MFS_1"/>
    <property type="match status" value="1"/>
</dbReference>
<evidence type="ECO:0000256" key="1">
    <source>
        <dbReference type="ARBA" id="ARBA00004651"/>
    </source>
</evidence>
<evidence type="ECO:0000256" key="2">
    <source>
        <dbReference type="ARBA" id="ARBA00022475"/>
    </source>
</evidence>
<keyword evidence="3 6" id="KW-0812">Transmembrane</keyword>
<organism evidence="8 9">
    <name type="scientific">Pseudolysinimonas kribbensis</name>
    <dbReference type="NCBI Taxonomy" id="433641"/>
    <lineage>
        <taxon>Bacteria</taxon>
        <taxon>Bacillati</taxon>
        <taxon>Actinomycetota</taxon>
        <taxon>Actinomycetes</taxon>
        <taxon>Micrococcales</taxon>
        <taxon>Microbacteriaceae</taxon>
        <taxon>Pseudolysinimonas</taxon>
    </lineage>
</organism>
<dbReference type="PROSITE" id="PS50850">
    <property type="entry name" value="MFS"/>
    <property type="match status" value="1"/>
</dbReference>
<comment type="caution">
    <text evidence="8">The sequence shown here is derived from an EMBL/GenBank/DDBJ whole genome shotgun (WGS) entry which is preliminary data.</text>
</comment>
<dbReference type="Gene3D" id="1.20.1250.20">
    <property type="entry name" value="MFS general substrate transporter like domains"/>
    <property type="match status" value="1"/>
</dbReference>
<keyword evidence="5 6" id="KW-0472">Membrane</keyword>
<accession>A0ABQ6KAX9</accession>
<evidence type="ECO:0000256" key="4">
    <source>
        <dbReference type="ARBA" id="ARBA00022989"/>
    </source>
</evidence>
<comment type="subcellular location">
    <subcellularLocation>
        <location evidence="1">Cell membrane</location>
        <topology evidence="1">Multi-pass membrane protein</topology>
    </subcellularLocation>
</comment>
<dbReference type="CDD" id="cd17324">
    <property type="entry name" value="MFS_NepI_like"/>
    <property type="match status" value="1"/>
</dbReference>
<feature type="transmembrane region" description="Helical" evidence="6">
    <location>
        <begin position="50"/>
        <end position="70"/>
    </location>
</feature>
<feature type="domain" description="Major facilitator superfamily (MFS) profile" evidence="7">
    <location>
        <begin position="12"/>
        <end position="390"/>
    </location>
</feature>
<dbReference type="PANTHER" id="PTHR43124:SF3">
    <property type="entry name" value="CHLORAMPHENICOL EFFLUX PUMP RV0191"/>
    <property type="match status" value="1"/>
</dbReference>
<dbReference type="InterPro" id="IPR011701">
    <property type="entry name" value="MFS"/>
</dbReference>
<dbReference type="PANTHER" id="PTHR43124">
    <property type="entry name" value="PURINE EFFLUX PUMP PBUE"/>
    <property type="match status" value="1"/>
</dbReference>
<dbReference type="Proteomes" id="UP001157034">
    <property type="component" value="Unassembled WGS sequence"/>
</dbReference>
<feature type="transmembrane region" description="Helical" evidence="6">
    <location>
        <begin position="103"/>
        <end position="125"/>
    </location>
</feature>
<dbReference type="SUPFAM" id="SSF103473">
    <property type="entry name" value="MFS general substrate transporter"/>
    <property type="match status" value="1"/>
</dbReference>
<sequence length="397" mass="41070">MTERTAPFPLFRLLLIAGAIFVNNTSEFLPTGLLPDIAHGLRVSESQVGLLVTVFAGTVVVTTAPLTALTQRFSRKWLMVVTLGVFFVVNVLCAVAPSYEFLLAARVLGGLAHGLFWAVTAPYAARLVPRHLLSRAIAVTGFGSSAAFVLGVPVGTALGHALGWRLAFFVTGLAVLAFALLVVFLLPPVSHLGSPVTGPIELAPHRDRTIIVIVIVCVTVVLIATGQNVFYTYIAPWIAQAAAMGTGAVAPLLLVFGVAGALGLAIAGALGDRFPRGTIIGLIILLIASLTLAGVLAGVSDPATIAALIAWSIGFGGIPALLQARMMHGTSQRLRDIGSAWTTIAFNVSIGGGALLGGVLLDGFGLGILPFAEVAFLVAGLAFLVATDRVRIARHPG</sequence>
<evidence type="ECO:0000256" key="3">
    <source>
        <dbReference type="ARBA" id="ARBA00022692"/>
    </source>
</evidence>
<dbReference type="InterPro" id="IPR050189">
    <property type="entry name" value="MFS_Efflux_Transporters"/>
</dbReference>
<dbReference type="RefSeq" id="WP_284254507.1">
    <property type="nucleotide sequence ID" value="NZ_BAAAQO010000001.1"/>
</dbReference>
<evidence type="ECO:0000313" key="8">
    <source>
        <dbReference type="EMBL" id="GMA95796.1"/>
    </source>
</evidence>
<feature type="transmembrane region" description="Helical" evidence="6">
    <location>
        <begin position="279"/>
        <end position="299"/>
    </location>
</feature>
<dbReference type="EMBL" id="BSVB01000001">
    <property type="protein sequence ID" value="GMA95796.1"/>
    <property type="molecule type" value="Genomic_DNA"/>
</dbReference>
<evidence type="ECO:0000256" key="6">
    <source>
        <dbReference type="SAM" id="Phobius"/>
    </source>
</evidence>
<reference evidence="9" key="1">
    <citation type="journal article" date="2019" name="Int. J. Syst. Evol. Microbiol.">
        <title>The Global Catalogue of Microorganisms (GCM) 10K type strain sequencing project: providing services to taxonomists for standard genome sequencing and annotation.</title>
        <authorList>
            <consortium name="The Broad Institute Genomics Platform"/>
            <consortium name="The Broad Institute Genome Sequencing Center for Infectious Disease"/>
            <person name="Wu L."/>
            <person name="Ma J."/>
        </authorList>
    </citation>
    <scope>NUCLEOTIDE SEQUENCE [LARGE SCALE GENOMIC DNA]</scope>
    <source>
        <strain evidence="9">NBRC 108894</strain>
    </source>
</reference>
<feature type="transmembrane region" description="Helical" evidence="6">
    <location>
        <begin position="132"/>
        <end position="154"/>
    </location>
</feature>
<evidence type="ECO:0000256" key="5">
    <source>
        <dbReference type="ARBA" id="ARBA00023136"/>
    </source>
</evidence>
<feature type="transmembrane region" description="Helical" evidence="6">
    <location>
        <begin position="343"/>
        <end position="361"/>
    </location>
</feature>
<keyword evidence="4 6" id="KW-1133">Transmembrane helix</keyword>
<evidence type="ECO:0000313" key="9">
    <source>
        <dbReference type="Proteomes" id="UP001157034"/>
    </source>
</evidence>
<protein>
    <submittedName>
        <fullName evidence="8">MFS transporter</fullName>
    </submittedName>
</protein>
<evidence type="ECO:0000259" key="7">
    <source>
        <dbReference type="PROSITE" id="PS50850"/>
    </source>
</evidence>
<feature type="transmembrane region" description="Helical" evidence="6">
    <location>
        <begin position="210"/>
        <end position="231"/>
    </location>
</feature>
<feature type="transmembrane region" description="Helical" evidence="6">
    <location>
        <begin position="367"/>
        <end position="386"/>
    </location>
</feature>
<keyword evidence="9" id="KW-1185">Reference proteome</keyword>
<feature type="transmembrane region" description="Helical" evidence="6">
    <location>
        <begin position="237"/>
        <end position="267"/>
    </location>
</feature>
<proteinExistence type="predicted"/>
<name>A0ABQ6KAX9_9MICO</name>
<gene>
    <name evidence="8" type="ORF">GCM10025881_26200</name>
</gene>
<feature type="transmembrane region" description="Helical" evidence="6">
    <location>
        <begin position="305"/>
        <end position="322"/>
    </location>
</feature>
<dbReference type="InterPro" id="IPR036259">
    <property type="entry name" value="MFS_trans_sf"/>
</dbReference>
<dbReference type="InterPro" id="IPR020846">
    <property type="entry name" value="MFS_dom"/>
</dbReference>
<keyword evidence="2" id="KW-1003">Cell membrane</keyword>
<feature type="transmembrane region" description="Helical" evidence="6">
    <location>
        <begin position="77"/>
        <end position="97"/>
    </location>
</feature>